<dbReference type="InterPro" id="IPR057174">
    <property type="entry name" value="DUF7852"/>
</dbReference>
<gene>
    <name evidence="2" type="ORF">BG258_14940</name>
</gene>
<dbReference type="RefSeq" id="WP_069482032.1">
    <property type="nucleotide sequence ID" value="NZ_KV766182.1"/>
</dbReference>
<name>A0A1E4R9T8_9BACI</name>
<evidence type="ECO:0000313" key="2">
    <source>
        <dbReference type="EMBL" id="ODV57108.1"/>
    </source>
</evidence>
<reference evidence="2 3" key="1">
    <citation type="submission" date="2016-09" db="EMBL/GenBank/DDBJ databases">
        <title>Draft genome sequence of the soil isolate, Lysinibacillus fusiformis M5, a potential hypoxanthine producer.</title>
        <authorList>
            <person name="Gallegos-Monterrosa R."/>
            <person name="Maroti G."/>
            <person name="Balint B."/>
            <person name="Kovacs A.T."/>
        </authorList>
    </citation>
    <scope>NUCLEOTIDE SEQUENCE [LARGE SCALE GENOMIC DNA]</scope>
    <source>
        <strain evidence="2 3">M5</strain>
    </source>
</reference>
<protein>
    <recommendedName>
        <fullName evidence="1">DUF7852 domain-containing protein</fullName>
    </recommendedName>
</protein>
<dbReference type="Proteomes" id="UP000094784">
    <property type="component" value="Unassembled WGS sequence"/>
</dbReference>
<feature type="domain" description="DUF7852" evidence="1">
    <location>
        <begin position="207"/>
        <end position="440"/>
    </location>
</feature>
<sequence>MKTPWINFREMREVSSKQNKYMDWTYQTNIDDEVPLEPPCDGDESNHLLGIKEDETRYTDETILAAQLASKQDLPVPTETNVEEVIEHSLDSDEIIVEESPLTTHHPVPAKTSDEEETEKLSVIDENSAEESSLTEHLPVLIETTVEDEIELSSDSDETHVEEQDLAVQSDSNRKFFTNAESEVENKMHLDDTADLDKNNSIPKSVQGEVCSITKKSPFSTYVEIKDFLHAPICGENTQNTTFEFLDLNDNLTPQFETKLFHTITDYPEYTDCRLVHSNINQMISLMKMDTNDKNNLQHHPFKSVVFPLHNPQSIEKGEINSSSIDHFLHIRVPVVVGEYKIEICLEEFLEFDKGIVEVKEISNKVVLTDCRFIPIHLSKSLGNGTCTALKGNLFIEGYIQQNIEYTLPDTSNESVIYSNHLCQNIVLELIIHMLQVQKIRVLYGSPCSGR</sequence>
<dbReference type="AlphaFoldDB" id="A0A1E4R9T8"/>
<accession>A0A1E4R9T8</accession>
<organism evidence="2 3">
    <name type="scientific">Lysinibacillus fusiformis</name>
    <dbReference type="NCBI Taxonomy" id="28031"/>
    <lineage>
        <taxon>Bacteria</taxon>
        <taxon>Bacillati</taxon>
        <taxon>Bacillota</taxon>
        <taxon>Bacilli</taxon>
        <taxon>Bacillales</taxon>
        <taxon>Bacillaceae</taxon>
        <taxon>Lysinibacillus</taxon>
    </lineage>
</organism>
<evidence type="ECO:0000259" key="1">
    <source>
        <dbReference type="Pfam" id="PF25250"/>
    </source>
</evidence>
<dbReference type="Pfam" id="PF25250">
    <property type="entry name" value="DUF7852"/>
    <property type="match status" value="1"/>
</dbReference>
<comment type="caution">
    <text evidence="2">The sequence shown here is derived from an EMBL/GenBank/DDBJ whole genome shotgun (WGS) entry which is preliminary data.</text>
</comment>
<dbReference type="NCBIfam" id="NF045793">
    <property type="entry name" value="BC_2427_fam"/>
    <property type="match status" value="1"/>
</dbReference>
<dbReference type="EMBL" id="MECQ01000001">
    <property type="protein sequence ID" value="ODV57108.1"/>
    <property type="molecule type" value="Genomic_DNA"/>
</dbReference>
<proteinExistence type="predicted"/>
<evidence type="ECO:0000313" key="3">
    <source>
        <dbReference type="Proteomes" id="UP000094784"/>
    </source>
</evidence>